<dbReference type="EMBL" id="JH767147">
    <property type="protein sequence ID" value="EQC36475.1"/>
    <property type="molecule type" value="Genomic_DNA"/>
</dbReference>
<dbReference type="VEuPathDB" id="FungiDB:SDRG_05929"/>
<keyword evidence="1" id="KW-0812">Transmembrane</keyword>
<evidence type="ECO:0000313" key="2">
    <source>
        <dbReference type="EMBL" id="EQC36475.1"/>
    </source>
</evidence>
<keyword evidence="3" id="KW-1185">Reference proteome</keyword>
<organism evidence="2 3">
    <name type="scientific">Saprolegnia diclina (strain VS20)</name>
    <dbReference type="NCBI Taxonomy" id="1156394"/>
    <lineage>
        <taxon>Eukaryota</taxon>
        <taxon>Sar</taxon>
        <taxon>Stramenopiles</taxon>
        <taxon>Oomycota</taxon>
        <taxon>Saprolegniomycetes</taxon>
        <taxon>Saprolegniales</taxon>
        <taxon>Saprolegniaceae</taxon>
        <taxon>Saprolegnia</taxon>
    </lineage>
</organism>
<dbReference type="RefSeq" id="XP_008609896.1">
    <property type="nucleotide sequence ID" value="XM_008611674.1"/>
</dbReference>
<sequence length="532" mass="57976">MLANTTDGNGSYIAQVAFANLAIVHGITPVPSGLDRTRINGAGSNLFCNALASSLNLTNGVSSYFGAEVPCNTNIGEWVYFSPEQVLLALLASGVNSDTVSLVPRVCSVETASPAQCRTSLLSASAFLNAYVPPEWVFAIRTQATNVQSDITALQVELATYAQDAVTRQLSLFHQPILDPNDVSMLFVGWTNAYDWAVGTREVVAFEGDVRAISVISAAFKPTSFVANAAEVPVNVVAYLRVFCQYISLLMLMVACTVLLYTVLNGFTTEGVNLLKINRVGGIVWVGRQLLFLRSATALCILSTATLQLHTFGSATFPIADRLDVSGSVDVVSKILAAGELGWLGYIFDDICMVFTQQYAGAYASKSSLVVWMLAAILSLAQPVAHHISLHIECEVVAFDYQVACVSGSLTIGSISRLLLLVGISVSISLSFFAYHRLRYTLPPLDERTSYMLPCGAKYLFRRRGWVVHRVYYMDYASAALAGLLVLPLRHRVYVFDVKAWRIRSFDTTHIHDETKFHPAARRLAVALPLLD</sequence>
<evidence type="ECO:0000313" key="3">
    <source>
        <dbReference type="Proteomes" id="UP000030762"/>
    </source>
</evidence>
<evidence type="ECO:0000256" key="1">
    <source>
        <dbReference type="SAM" id="Phobius"/>
    </source>
</evidence>
<name>T0QRE8_SAPDV</name>
<keyword evidence="1" id="KW-1133">Transmembrane helix</keyword>
<dbReference type="InParanoid" id="T0QRE8"/>
<dbReference type="OMA" id="THIHDET"/>
<feature type="transmembrane region" description="Helical" evidence="1">
    <location>
        <begin position="246"/>
        <end position="267"/>
    </location>
</feature>
<reference evidence="2 3" key="1">
    <citation type="submission" date="2012-04" db="EMBL/GenBank/DDBJ databases">
        <title>The Genome Sequence of Saprolegnia declina VS20.</title>
        <authorList>
            <consortium name="The Broad Institute Genome Sequencing Platform"/>
            <person name="Russ C."/>
            <person name="Nusbaum C."/>
            <person name="Tyler B."/>
            <person name="van West P."/>
            <person name="Dieguez-Uribeondo J."/>
            <person name="de Bruijn I."/>
            <person name="Tripathy S."/>
            <person name="Jiang R."/>
            <person name="Young S.K."/>
            <person name="Zeng Q."/>
            <person name="Gargeya S."/>
            <person name="Fitzgerald M."/>
            <person name="Haas B."/>
            <person name="Abouelleil A."/>
            <person name="Alvarado L."/>
            <person name="Arachchi H.M."/>
            <person name="Berlin A."/>
            <person name="Chapman S.B."/>
            <person name="Goldberg J."/>
            <person name="Griggs A."/>
            <person name="Gujja S."/>
            <person name="Hansen M."/>
            <person name="Howarth C."/>
            <person name="Imamovic A."/>
            <person name="Larimer J."/>
            <person name="McCowen C."/>
            <person name="Montmayeur A."/>
            <person name="Murphy C."/>
            <person name="Neiman D."/>
            <person name="Pearson M."/>
            <person name="Priest M."/>
            <person name="Roberts A."/>
            <person name="Saif S."/>
            <person name="Shea T."/>
            <person name="Sisk P."/>
            <person name="Sykes S."/>
            <person name="Wortman J."/>
            <person name="Nusbaum C."/>
            <person name="Birren B."/>
        </authorList>
    </citation>
    <scope>NUCLEOTIDE SEQUENCE [LARGE SCALE GENOMIC DNA]</scope>
    <source>
        <strain evidence="2 3">VS20</strain>
    </source>
</reference>
<keyword evidence="1" id="KW-0472">Membrane</keyword>
<dbReference type="GeneID" id="19946656"/>
<accession>T0QRE8</accession>
<protein>
    <submittedName>
        <fullName evidence="2">Uncharacterized protein</fullName>
    </submittedName>
</protein>
<feature type="transmembrane region" description="Helical" evidence="1">
    <location>
        <begin position="471"/>
        <end position="489"/>
    </location>
</feature>
<proteinExistence type="predicted"/>
<feature type="transmembrane region" description="Helical" evidence="1">
    <location>
        <begin position="418"/>
        <end position="435"/>
    </location>
</feature>
<dbReference type="Proteomes" id="UP000030762">
    <property type="component" value="Unassembled WGS sequence"/>
</dbReference>
<dbReference type="AlphaFoldDB" id="T0QRE8"/>
<gene>
    <name evidence="2" type="ORF">SDRG_05929</name>
</gene>